<organism evidence="2 3">
    <name type="scientific">Globodera pallida</name>
    <name type="common">Potato cyst nematode worm</name>
    <name type="synonym">Heterodera pallida</name>
    <dbReference type="NCBI Taxonomy" id="36090"/>
    <lineage>
        <taxon>Eukaryota</taxon>
        <taxon>Metazoa</taxon>
        <taxon>Ecdysozoa</taxon>
        <taxon>Nematoda</taxon>
        <taxon>Chromadorea</taxon>
        <taxon>Rhabditida</taxon>
        <taxon>Tylenchina</taxon>
        <taxon>Tylenchomorpha</taxon>
        <taxon>Tylenchoidea</taxon>
        <taxon>Heteroderidae</taxon>
        <taxon>Heteroderinae</taxon>
        <taxon>Globodera</taxon>
    </lineage>
</organism>
<sequence>MGMSIRTLQNYVKEMREAGGGTPNFQASASGNPGSSNPNNSREAGGGTPNFQASALGNPGSSNPTTPGYFKNSQKYSV</sequence>
<dbReference type="Proteomes" id="UP000050741">
    <property type="component" value="Unassembled WGS sequence"/>
</dbReference>
<feature type="compositionally biased region" description="Low complexity" evidence="1">
    <location>
        <begin position="27"/>
        <end position="41"/>
    </location>
</feature>
<keyword evidence="2" id="KW-1185">Reference proteome</keyword>
<dbReference type="WBParaSite" id="GPLIN_000718800">
    <property type="protein sequence ID" value="GPLIN_000718800"/>
    <property type="gene ID" value="GPLIN_000718800"/>
</dbReference>
<reference evidence="2" key="1">
    <citation type="submission" date="2013-12" db="EMBL/GenBank/DDBJ databases">
        <authorList>
            <person name="Aslett M."/>
        </authorList>
    </citation>
    <scope>NUCLEOTIDE SEQUENCE [LARGE SCALE GENOMIC DNA]</scope>
    <source>
        <strain evidence="2">Lindley</strain>
    </source>
</reference>
<feature type="compositionally biased region" description="Polar residues" evidence="1">
    <location>
        <begin position="49"/>
        <end position="78"/>
    </location>
</feature>
<evidence type="ECO:0000256" key="1">
    <source>
        <dbReference type="SAM" id="MobiDB-lite"/>
    </source>
</evidence>
<protein>
    <submittedName>
        <fullName evidence="3">HTH psq-type domain-containing protein</fullName>
    </submittedName>
</protein>
<accession>A0A183C2U4</accession>
<reference evidence="3" key="3">
    <citation type="submission" date="2016-06" db="UniProtKB">
        <authorList>
            <consortium name="WormBaseParasite"/>
        </authorList>
    </citation>
    <scope>IDENTIFICATION</scope>
</reference>
<dbReference type="AlphaFoldDB" id="A0A183C2U4"/>
<feature type="region of interest" description="Disordered" evidence="1">
    <location>
        <begin position="1"/>
        <end position="78"/>
    </location>
</feature>
<evidence type="ECO:0000313" key="3">
    <source>
        <dbReference type="WBParaSite" id="GPLIN_000718800"/>
    </source>
</evidence>
<evidence type="ECO:0000313" key="2">
    <source>
        <dbReference type="Proteomes" id="UP000050741"/>
    </source>
</evidence>
<proteinExistence type="predicted"/>
<name>A0A183C2U4_GLOPA</name>
<reference evidence="2" key="2">
    <citation type="submission" date="2014-05" db="EMBL/GenBank/DDBJ databases">
        <title>The genome and life-stage specific transcriptomes of Globodera pallida elucidate key aspects of plant parasitism by a cyst nematode.</title>
        <authorList>
            <person name="Cotton J.A."/>
            <person name="Lilley C.J."/>
            <person name="Jones L.M."/>
            <person name="Kikuchi T."/>
            <person name="Reid A.J."/>
            <person name="Thorpe P."/>
            <person name="Tsai I.J."/>
            <person name="Beasley H."/>
            <person name="Blok V."/>
            <person name="Cock P.J.A."/>
            <person name="Van den Akker S.E."/>
            <person name="Holroyd N."/>
            <person name="Hunt M."/>
            <person name="Mantelin S."/>
            <person name="Naghra H."/>
            <person name="Pain A."/>
            <person name="Palomares-Rius J.E."/>
            <person name="Zarowiecki M."/>
            <person name="Berriman M."/>
            <person name="Jones J.T."/>
            <person name="Urwin P.E."/>
        </authorList>
    </citation>
    <scope>NUCLEOTIDE SEQUENCE [LARGE SCALE GENOMIC DNA]</scope>
    <source>
        <strain evidence="2">Lindley</strain>
    </source>
</reference>
<feature type="compositionally biased region" description="Polar residues" evidence="1">
    <location>
        <begin position="1"/>
        <end position="10"/>
    </location>
</feature>